<dbReference type="PROSITE" id="PS51278">
    <property type="entry name" value="GATASE_TYPE_2"/>
    <property type="match status" value="1"/>
</dbReference>
<dbReference type="InterPro" id="IPR017808">
    <property type="entry name" value="EgtC"/>
</dbReference>
<organism evidence="5 6">
    <name type="scientific">Streptomyces daliensis</name>
    <dbReference type="NCBI Taxonomy" id="299421"/>
    <lineage>
        <taxon>Bacteria</taxon>
        <taxon>Bacillati</taxon>
        <taxon>Actinomycetota</taxon>
        <taxon>Actinomycetes</taxon>
        <taxon>Kitasatosporales</taxon>
        <taxon>Streptomycetaceae</taxon>
        <taxon>Streptomyces</taxon>
    </lineage>
</organism>
<feature type="region of interest" description="Disordered" evidence="3">
    <location>
        <begin position="48"/>
        <end position="72"/>
    </location>
</feature>
<dbReference type="PANTHER" id="PTHR43187:SF2">
    <property type="entry name" value="GAMMA-GLUTAMYL-HERCYNYLCYSTEINE SULFOXIDE HYDROLASE"/>
    <property type="match status" value="1"/>
</dbReference>
<evidence type="ECO:0000313" key="6">
    <source>
        <dbReference type="Proteomes" id="UP000675554"/>
    </source>
</evidence>
<dbReference type="Gene3D" id="3.60.20.10">
    <property type="entry name" value="Glutamine Phosphoribosylpyrophosphate, subunit 1, domain 1"/>
    <property type="match status" value="1"/>
</dbReference>
<dbReference type="InterPro" id="IPR032889">
    <property type="entry name" value="EgtC_Actinobacteria"/>
</dbReference>
<dbReference type="CDD" id="cd01908">
    <property type="entry name" value="YafJ"/>
    <property type="match status" value="1"/>
</dbReference>
<keyword evidence="6" id="KW-1185">Reference proteome</keyword>
<dbReference type="GO" id="GO:0016811">
    <property type="term" value="F:hydrolase activity, acting on carbon-nitrogen (but not peptide) bonds, in linear amides"/>
    <property type="evidence" value="ECO:0007669"/>
    <property type="project" value="UniProtKB-UniRule"/>
</dbReference>
<dbReference type="EC" id="3.5.1.118" evidence="2"/>
<dbReference type="InterPro" id="IPR026869">
    <property type="entry name" value="EgtC-like"/>
</dbReference>
<evidence type="ECO:0000313" key="5">
    <source>
        <dbReference type="EMBL" id="MBR7672287.1"/>
    </source>
</evidence>
<keyword evidence="2" id="KW-0378">Hydrolase</keyword>
<dbReference type="SUPFAM" id="SSF56235">
    <property type="entry name" value="N-terminal nucleophile aminohydrolases (Ntn hydrolases)"/>
    <property type="match status" value="1"/>
</dbReference>
<reference evidence="5" key="1">
    <citation type="submission" date="2021-04" db="EMBL/GenBank/DDBJ databases">
        <title>Sequencing of actinobacteria type strains.</title>
        <authorList>
            <person name="Nguyen G.-S."/>
            <person name="Wentzel A."/>
        </authorList>
    </citation>
    <scope>NUCLEOTIDE SEQUENCE</scope>
    <source>
        <strain evidence="5">DSM 42095</strain>
    </source>
</reference>
<evidence type="ECO:0000256" key="3">
    <source>
        <dbReference type="SAM" id="MobiDB-lite"/>
    </source>
</evidence>
<evidence type="ECO:0000256" key="1">
    <source>
        <dbReference type="ARBA" id="ARBA00022962"/>
    </source>
</evidence>
<comment type="caution">
    <text evidence="5">The sequence shown here is derived from an EMBL/GenBank/DDBJ whole genome shotgun (WGS) entry which is preliminary data.</text>
</comment>
<dbReference type="Proteomes" id="UP000675554">
    <property type="component" value="Unassembled WGS sequence"/>
</dbReference>
<evidence type="ECO:0000256" key="2">
    <source>
        <dbReference type="HAMAP-Rule" id="MF_02036"/>
    </source>
</evidence>
<dbReference type="NCBIfam" id="TIGR03442">
    <property type="entry name" value="ergothioneine biosynthesis protein EgtC"/>
    <property type="match status" value="1"/>
</dbReference>
<dbReference type="EMBL" id="JAGSMN010000086">
    <property type="protein sequence ID" value="MBR7672287.1"/>
    <property type="molecule type" value="Genomic_DNA"/>
</dbReference>
<comment type="catalytic activity">
    <reaction evidence="2">
        <text>gamma-L-glutamyl-hercynylcysteine S-oxide + H2O = S-(hercyn-2-yl)-L-cysteine S-oxide + L-glutamate</text>
        <dbReference type="Rhea" id="RHEA:42684"/>
        <dbReference type="ChEBI" id="CHEBI:15377"/>
        <dbReference type="ChEBI" id="CHEBI:29985"/>
        <dbReference type="ChEBI" id="CHEBI:82703"/>
        <dbReference type="ChEBI" id="CHEBI:82706"/>
        <dbReference type="EC" id="3.5.1.118"/>
    </reaction>
</comment>
<sequence length="268" mass="28397">MCRHLAYLGPPVSLASLVTEPARGLYEQSWAPRRQRHGTVNADGFGLGWYPQRGPAQGPAQGPDGDGAAPPARYRRAVPIWADPNLPDLARALHSTAVVAAVRDATVGTAQDETAAAPYASGPWLFSHNGAVPDWQRLPDDLGIRLDAATLLGLEARCDSALLWALLHARLVAGEPPGEALARLTRRVRAVRPGARLNFLLSDGHTVAATRCGDTLFHRSGPGSVLVASEPDAADGWREVPADSVLLATRSEITVTSLALPSERNATV</sequence>
<dbReference type="AlphaFoldDB" id="A0A8T4IR61"/>
<gene>
    <name evidence="2 5" type="primary">egtC</name>
    <name evidence="5" type="ORF">KDA82_04435</name>
</gene>
<feature type="domain" description="Glutamine amidotransferase type-2" evidence="4">
    <location>
        <begin position="2"/>
        <end position="268"/>
    </location>
</feature>
<feature type="compositionally biased region" description="Low complexity" evidence="3">
    <location>
        <begin position="54"/>
        <end position="72"/>
    </location>
</feature>
<comment type="pathway">
    <text evidence="2">Amino-acid biosynthesis; ergothioneine biosynthesis.</text>
</comment>
<accession>A0A8T4IR61</accession>
<evidence type="ECO:0000259" key="4">
    <source>
        <dbReference type="PROSITE" id="PS51278"/>
    </source>
</evidence>
<dbReference type="GO" id="GO:0052699">
    <property type="term" value="P:ergothioneine biosynthetic process"/>
    <property type="evidence" value="ECO:0007669"/>
    <property type="project" value="UniProtKB-UniRule"/>
</dbReference>
<dbReference type="Pfam" id="PF13230">
    <property type="entry name" value="GATase_4"/>
    <property type="match status" value="1"/>
</dbReference>
<dbReference type="HAMAP" id="MF_02036">
    <property type="entry name" value="EgtC"/>
    <property type="match status" value="1"/>
</dbReference>
<name>A0A8T4IR61_9ACTN</name>
<dbReference type="InterPro" id="IPR052373">
    <property type="entry name" value="Gamma-glu_amide_hydrolase"/>
</dbReference>
<keyword evidence="1 2" id="KW-0315">Glutamine amidotransferase</keyword>
<protein>
    <recommendedName>
        <fullName evidence="2">Gamma-glutamyl-hercynylcysteine sulfoxide hydrolase</fullName>
        <ecNumber evidence="2">3.5.1.118</ecNumber>
    </recommendedName>
    <alternativeName>
        <fullName evidence="2">Gamma-glutamyl hercynylcysteine S-oxide hydrolase</fullName>
    </alternativeName>
</protein>
<dbReference type="PANTHER" id="PTHR43187">
    <property type="entry name" value="GLUTAMINE AMIDOTRANSFERASE DUG3-RELATED"/>
    <property type="match status" value="1"/>
</dbReference>
<dbReference type="InterPro" id="IPR029055">
    <property type="entry name" value="Ntn_hydrolases_N"/>
</dbReference>
<proteinExistence type="inferred from homology"/>
<dbReference type="InterPro" id="IPR017932">
    <property type="entry name" value="GATase_2_dom"/>
</dbReference>
<comment type="function">
    <text evidence="2">Catalyzes the hydrolysis of the gamma-glutamyl amide bond of hercynyl-gamma-L-glutamyl-L-cysteine sulfoxide to produce hercynylcysteine sulfoxide, a step in the biosynthesis pathway of ergothioneine.</text>
</comment>